<gene>
    <name evidence="3" type="ORF">CSUB01_09757</name>
</gene>
<evidence type="ECO:0000259" key="2">
    <source>
        <dbReference type="PROSITE" id="PS51762"/>
    </source>
</evidence>
<dbReference type="Gene3D" id="2.60.120.200">
    <property type="match status" value="1"/>
</dbReference>
<keyword evidence="4" id="KW-1185">Reference proteome</keyword>
<feature type="domain" description="GH16" evidence="2">
    <location>
        <begin position="32"/>
        <end position="266"/>
    </location>
</feature>
<dbReference type="EMBL" id="JMSE01000099">
    <property type="protein sequence ID" value="KDN71903.1"/>
    <property type="molecule type" value="Genomic_DNA"/>
</dbReference>
<evidence type="ECO:0000256" key="1">
    <source>
        <dbReference type="SAM" id="SignalP"/>
    </source>
</evidence>
<protein>
    <submittedName>
        <fullName evidence="3">Putative glycoside hydrolase family 16</fullName>
    </submittedName>
</protein>
<dbReference type="eggNOG" id="ENOG502S39Z">
    <property type="taxonomic scope" value="Eukaryota"/>
</dbReference>
<proteinExistence type="predicted"/>
<dbReference type="InterPro" id="IPR013320">
    <property type="entry name" value="ConA-like_dom_sf"/>
</dbReference>
<evidence type="ECO:0000313" key="4">
    <source>
        <dbReference type="Proteomes" id="UP000027238"/>
    </source>
</evidence>
<sequence length="268" mass="29062">MIWFNQVALFFGSSLLVADVLLVGAVETVPPVGNGLTIIPKTSFDSQDNFNSYWNYLYPWGSDHNGGARMTEDKVEIGNGTLTLTATKVSGQPPATHGGQQIAINYLSGTINAQQHFNVSLGGGYDFTAEVRATTTKGTWPAFWLTAVQGWPPEIDMAEWKGSGMISFNTFNTSSDVEAVNVEYPNPDSFHRIKCETRDLNGNDVQAKFYLDDQLVATQVGAGGGRAWHVANTARIIDLQMEGSSGSPGPDGDTVYQVRNLEVVSYNP</sequence>
<evidence type="ECO:0000313" key="3">
    <source>
        <dbReference type="EMBL" id="KDN71903.1"/>
    </source>
</evidence>
<name>A0A066XRP4_COLSU</name>
<keyword evidence="3" id="KW-0378">Hydrolase</keyword>
<keyword evidence="1" id="KW-0732">Signal</keyword>
<dbReference type="OMA" id="YDISAEF"/>
<feature type="signal peptide" evidence="1">
    <location>
        <begin position="1"/>
        <end position="25"/>
    </location>
</feature>
<dbReference type="GO" id="GO:0004553">
    <property type="term" value="F:hydrolase activity, hydrolyzing O-glycosyl compounds"/>
    <property type="evidence" value="ECO:0007669"/>
    <property type="project" value="InterPro"/>
</dbReference>
<dbReference type="GO" id="GO:0005975">
    <property type="term" value="P:carbohydrate metabolic process"/>
    <property type="evidence" value="ECO:0007669"/>
    <property type="project" value="InterPro"/>
</dbReference>
<dbReference type="SUPFAM" id="SSF49899">
    <property type="entry name" value="Concanavalin A-like lectins/glucanases"/>
    <property type="match status" value="1"/>
</dbReference>
<dbReference type="OrthoDB" id="4524534at2759"/>
<organism evidence="3 4">
    <name type="scientific">Colletotrichum sublineola</name>
    <name type="common">Sorghum anthracnose fungus</name>
    <dbReference type="NCBI Taxonomy" id="1173701"/>
    <lineage>
        <taxon>Eukaryota</taxon>
        <taxon>Fungi</taxon>
        <taxon>Dikarya</taxon>
        <taxon>Ascomycota</taxon>
        <taxon>Pezizomycotina</taxon>
        <taxon>Sordariomycetes</taxon>
        <taxon>Hypocreomycetidae</taxon>
        <taxon>Glomerellales</taxon>
        <taxon>Glomerellaceae</taxon>
        <taxon>Colletotrichum</taxon>
        <taxon>Colletotrichum graminicola species complex</taxon>
    </lineage>
</organism>
<dbReference type="PROSITE" id="PS51762">
    <property type="entry name" value="GH16_2"/>
    <property type="match status" value="1"/>
</dbReference>
<comment type="caution">
    <text evidence="3">The sequence shown here is derived from an EMBL/GenBank/DDBJ whole genome shotgun (WGS) entry which is preliminary data.</text>
</comment>
<dbReference type="AlphaFoldDB" id="A0A066XRP4"/>
<dbReference type="Pfam" id="PF00722">
    <property type="entry name" value="Glyco_hydro_16"/>
    <property type="match status" value="1"/>
</dbReference>
<dbReference type="STRING" id="1173701.A0A066XRP4"/>
<feature type="chain" id="PRO_5001634291" evidence="1">
    <location>
        <begin position="26"/>
        <end position="268"/>
    </location>
</feature>
<dbReference type="HOGENOM" id="CLU_077989_1_0_1"/>
<dbReference type="InterPro" id="IPR000757">
    <property type="entry name" value="Beta-glucanase-like"/>
</dbReference>
<dbReference type="Proteomes" id="UP000027238">
    <property type="component" value="Unassembled WGS sequence"/>
</dbReference>
<reference evidence="4" key="1">
    <citation type="journal article" date="2014" name="Genome Announc.">
        <title>Draft genome sequence of Colletotrichum sublineola, a destructive pathogen of cultivated sorghum.</title>
        <authorList>
            <person name="Baroncelli R."/>
            <person name="Sanz-Martin J.M."/>
            <person name="Rech G.E."/>
            <person name="Sukno S.A."/>
            <person name="Thon M.R."/>
        </authorList>
    </citation>
    <scope>NUCLEOTIDE SEQUENCE [LARGE SCALE GENOMIC DNA]</scope>
    <source>
        <strain evidence="4">TX430BB</strain>
    </source>
</reference>
<accession>A0A066XRP4</accession>